<name>A0AB34K286_PRYPA</name>
<keyword evidence="2" id="KW-1185">Reference proteome</keyword>
<comment type="caution">
    <text evidence="1">The sequence shown here is derived from an EMBL/GenBank/DDBJ whole genome shotgun (WGS) entry which is preliminary data.</text>
</comment>
<proteinExistence type="predicted"/>
<dbReference type="Proteomes" id="UP001515480">
    <property type="component" value="Unassembled WGS sequence"/>
</dbReference>
<evidence type="ECO:0000313" key="1">
    <source>
        <dbReference type="EMBL" id="KAL1527186.1"/>
    </source>
</evidence>
<accession>A0AB34K286</accession>
<evidence type="ECO:0000313" key="2">
    <source>
        <dbReference type="Proteomes" id="UP001515480"/>
    </source>
</evidence>
<dbReference type="AlphaFoldDB" id="A0AB34K286"/>
<gene>
    <name evidence="1" type="ORF">AB1Y20_015865</name>
</gene>
<dbReference type="EMBL" id="JBGBPQ010000003">
    <property type="protein sequence ID" value="KAL1527186.1"/>
    <property type="molecule type" value="Genomic_DNA"/>
</dbReference>
<organism evidence="1 2">
    <name type="scientific">Prymnesium parvum</name>
    <name type="common">Toxic golden alga</name>
    <dbReference type="NCBI Taxonomy" id="97485"/>
    <lineage>
        <taxon>Eukaryota</taxon>
        <taxon>Haptista</taxon>
        <taxon>Haptophyta</taxon>
        <taxon>Prymnesiophyceae</taxon>
        <taxon>Prymnesiales</taxon>
        <taxon>Prymnesiaceae</taxon>
        <taxon>Prymnesium</taxon>
    </lineage>
</organism>
<sequence length="86" mass="8883">MRAESPPKLQLRASGPLPSVALAILHNPAFVLQSTPHTAACALQCSLLYIKGVHGPASSGAKGQSQGDCVVAISRGGVYDRVPLLH</sequence>
<protein>
    <submittedName>
        <fullName evidence="1">Uncharacterized protein</fullName>
    </submittedName>
</protein>
<reference evidence="1 2" key="1">
    <citation type="journal article" date="2024" name="Science">
        <title>Giant polyketide synthase enzymes in the biosynthesis of giant marine polyether toxins.</title>
        <authorList>
            <person name="Fallon T.R."/>
            <person name="Shende V.V."/>
            <person name="Wierzbicki I.H."/>
            <person name="Pendleton A.L."/>
            <person name="Watervoot N.F."/>
            <person name="Auber R.P."/>
            <person name="Gonzalez D.J."/>
            <person name="Wisecaver J.H."/>
            <person name="Moore B.S."/>
        </authorList>
    </citation>
    <scope>NUCLEOTIDE SEQUENCE [LARGE SCALE GENOMIC DNA]</scope>
    <source>
        <strain evidence="1 2">12B1</strain>
    </source>
</reference>